<dbReference type="EMBL" id="JADEXQ010000080">
    <property type="protein sequence ID" value="MBE9031913.1"/>
    <property type="molecule type" value="Genomic_DNA"/>
</dbReference>
<evidence type="ECO:0000313" key="3">
    <source>
        <dbReference type="Proteomes" id="UP000625316"/>
    </source>
</evidence>
<dbReference type="AlphaFoldDB" id="A0A928VQG3"/>
<dbReference type="Proteomes" id="UP000625316">
    <property type="component" value="Unassembled WGS sequence"/>
</dbReference>
<keyword evidence="1" id="KW-0175">Coiled coil</keyword>
<accession>A0A928VQG3</accession>
<keyword evidence="3" id="KW-1185">Reference proteome</keyword>
<dbReference type="RefSeq" id="WP_264326740.1">
    <property type="nucleotide sequence ID" value="NZ_JADEXQ010000080.1"/>
</dbReference>
<feature type="coiled-coil region" evidence="1">
    <location>
        <begin position="63"/>
        <end position="97"/>
    </location>
</feature>
<evidence type="ECO:0000313" key="2">
    <source>
        <dbReference type="EMBL" id="MBE9031913.1"/>
    </source>
</evidence>
<proteinExistence type="predicted"/>
<comment type="caution">
    <text evidence="2">The sequence shown here is derived from an EMBL/GenBank/DDBJ whole genome shotgun (WGS) entry which is preliminary data.</text>
</comment>
<reference evidence="2" key="1">
    <citation type="submission" date="2020-10" db="EMBL/GenBank/DDBJ databases">
        <authorList>
            <person name="Castelo-Branco R."/>
            <person name="Eusebio N."/>
            <person name="Adriana R."/>
            <person name="Vieira A."/>
            <person name="Brugerolle De Fraissinette N."/>
            <person name="Rezende De Castro R."/>
            <person name="Schneider M.P."/>
            <person name="Vasconcelos V."/>
            <person name="Leao P.N."/>
        </authorList>
    </citation>
    <scope>NUCLEOTIDE SEQUENCE</scope>
    <source>
        <strain evidence="2">LEGE 11480</strain>
    </source>
</reference>
<name>A0A928VQG3_9CYAN</name>
<organism evidence="2 3">
    <name type="scientific">Romeriopsis navalis LEGE 11480</name>
    <dbReference type="NCBI Taxonomy" id="2777977"/>
    <lineage>
        <taxon>Bacteria</taxon>
        <taxon>Bacillati</taxon>
        <taxon>Cyanobacteriota</taxon>
        <taxon>Cyanophyceae</taxon>
        <taxon>Leptolyngbyales</taxon>
        <taxon>Leptolyngbyaceae</taxon>
        <taxon>Romeriopsis</taxon>
        <taxon>Romeriopsis navalis</taxon>
    </lineage>
</organism>
<protein>
    <submittedName>
        <fullName evidence="2">Uncharacterized protein</fullName>
    </submittedName>
</protein>
<evidence type="ECO:0000256" key="1">
    <source>
        <dbReference type="SAM" id="Coils"/>
    </source>
</evidence>
<sequence>MRFILNQYPAAIAQAAQAVNEIDHRINDTKHHLAKMDGNAEMVVAFDVTLKNDNQRKARRFEVLQANLEYEKATKTLNRLTTDRANAMAMLEQLRNEFHVGKLEAQTAMADKLVGTDLHEMVGLSA</sequence>
<gene>
    <name evidence="2" type="ORF">IQ266_19440</name>
</gene>